<feature type="coiled-coil region" evidence="8">
    <location>
        <begin position="886"/>
        <end position="916"/>
    </location>
</feature>
<evidence type="ECO:0000256" key="10">
    <source>
        <dbReference type="SAM" id="Phobius"/>
    </source>
</evidence>
<dbReference type="PROSITE" id="PS50929">
    <property type="entry name" value="ABC_TM1F"/>
    <property type="match status" value="1"/>
</dbReference>
<evidence type="ECO:0000256" key="6">
    <source>
        <dbReference type="ARBA" id="ARBA00022989"/>
    </source>
</evidence>
<name>A0A016UIQ7_9BILA</name>
<dbReference type="CDD" id="cd18595">
    <property type="entry name" value="ABC_6TM_MRP1_2_3_6_D1_like"/>
    <property type="match status" value="1"/>
</dbReference>
<protein>
    <recommendedName>
        <fullName evidence="15">ABC transporter, ATP-binding protein</fullName>
    </recommendedName>
</protein>
<dbReference type="SUPFAM" id="SSF90123">
    <property type="entry name" value="ABC transporter transmembrane region"/>
    <property type="match status" value="1"/>
</dbReference>
<comment type="caution">
    <text evidence="13">The sequence shown here is derived from an EMBL/GenBank/DDBJ whole genome shotgun (WGS) entry which is preliminary data.</text>
</comment>
<gene>
    <name evidence="13" type="primary">Acey_s0039.g122</name>
    <name evidence="13" type="ORF">Y032_0039g122</name>
</gene>
<dbReference type="Gene3D" id="3.40.50.300">
    <property type="entry name" value="P-loop containing nucleotide triphosphate hydrolases"/>
    <property type="match status" value="1"/>
</dbReference>
<evidence type="ECO:0000259" key="12">
    <source>
        <dbReference type="PROSITE" id="PS50929"/>
    </source>
</evidence>
<feature type="domain" description="ABC transmembrane type-1" evidence="12">
    <location>
        <begin position="346"/>
        <end position="628"/>
    </location>
</feature>
<dbReference type="STRING" id="53326.A0A016UIQ7"/>
<proteinExistence type="predicted"/>
<dbReference type="PROSITE" id="PS50893">
    <property type="entry name" value="ABC_TRANSPORTER_2"/>
    <property type="match status" value="1"/>
</dbReference>
<feature type="transmembrane region" description="Helical" evidence="10">
    <location>
        <begin position="42"/>
        <end position="60"/>
    </location>
</feature>
<evidence type="ECO:0000313" key="13">
    <source>
        <dbReference type="EMBL" id="EYC14727.1"/>
    </source>
</evidence>
<dbReference type="CDD" id="cd03250">
    <property type="entry name" value="ABCC_MRP_domain1"/>
    <property type="match status" value="1"/>
</dbReference>
<evidence type="ECO:0000256" key="4">
    <source>
        <dbReference type="ARBA" id="ARBA00022741"/>
    </source>
</evidence>
<dbReference type="PROSITE" id="PS00211">
    <property type="entry name" value="ABC_TRANSPORTER_1"/>
    <property type="match status" value="1"/>
</dbReference>
<dbReference type="GO" id="GO:0005524">
    <property type="term" value="F:ATP binding"/>
    <property type="evidence" value="ECO:0007669"/>
    <property type="project" value="UniProtKB-KW"/>
</dbReference>
<feature type="region of interest" description="Disordered" evidence="9">
    <location>
        <begin position="284"/>
        <end position="327"/>
    </location>
</feature>
<feature type="transmembrane region" description="Helical" evidence="10">
    <location>
        <begin position="143"/>
        <end position="163"/>
    </location>
</feature>
<dbReference type="InterPro" id="IPR003439">
    <property type="entry name" value="ABC_transporter-like_ATP-bd"/>
</dbReference>
<organism evidence="13 14">
    <name type="scientific">Ancylostoma ceylanicum</name>
    <dbReference type="NCBI Taxonomy" id="53326"/>
    <lineage>
        <taxon>Eukaryota</taxon>
        <taxon>Metazoa</taxon>
        <taxon>Ecdysozoa</taxon>
        <taxon>Nematoda</taxon>
        <taxon>Chromadorea</taxon>
        <taxon>Rhabditida</taxon>
        <taxon>Rhabditina</taxon>
        <taxon>Rhabditomorpha</taxon>
        <taxon>Strongyloidea</taxon>
        <taxon>Ancylostomatidae</taxon>
        <taxon>Ancylostomatinae</taxon>
        <taxon>Ancylostoma</taxon>
    </lineage>
</organism>
<keyword evidence="7 10" id="KW-0472">Membrane</keyword>
<dbReference type="InterPro" id="IPR011527">
    <property type="entry name" value="ABC1_TM_dom"/>
</dbReference>
<dbReference type="Gene3D" id="1.20.1560.10">
    <property type="entry name" value="ABC transporter type 1, transmembrane domain"/>
    <property type="match status" value="1"/>
</dbReference>
<evidence type="ECO:0000256" key="1">
    <source>
        <dbReference type="ARBA" id="ARBA00004370"/>
    </source>
</evidence>
<feature type="compositionally biased region" description="Basic and acidic residues" evidence="9">
    <location>
        <begin position="288"/>
        <end position="297"/>
    </location>
</feature>
<comment type="subcellular location">
    <subcellularLocation>
        <location evidence="1">Membrane</location>
    </subcellularLocation>
</comment>
<reference evidence="14" key="1">
    <citation type="journal article" date="2015" name="Nat. Genet.">
        <title>The genome and transcriptome of the zoonotic hookworm Ancylostoma ceylanicum identify infection-specific gene families.</title>
        <authorList>
            <person name="Schwarz E.M."/>
            <person name="Hu Y."/>
            <person name="Antoshechkin I."/>
            <person name="Miller M.M."/>
            <person name="Sternberg P.W."/>
            <person name="Aroian R.V."/>
        </authorList>
    </citation>
    <scope>NUCLEOTIDE SEQUENCE</scope>
    <source>
        <strain evidence="14">HY135</strain>
    </source>
</reference>
<dbReference type="Pfam" id="PF00664">
    <property type="entry name" value="ABC_membrane"/>
    <property type="match status" value="1"/>
</dbReference>
<evidence type="ECO:0000256" key="3">
    <source>
        <dbReference type="ARBA" id="ARBA00022692"/>
    </source>
</evidence>
<dbReference type="Pfam" id="PF00005">
    <property type="entry name" value="ABC_tran"/>
    <property type="match status" value="1"/>
</dbReference>
<keyword evidence="8" id="KW-0175">Coiled coil</keyword>
<evidence type="ECO:0000256" key="9">
    <source>
        <dbReference type="SAM" id="MobiDB-lite"/>
    </source>
</evidence>
<keyword evidence="2" id="KW-0813">Transport</keyword>
<dbReference type="PANTHER" id="PTHR24223:SF342">
    <property type="entry name" value="MULTIDRUG RESISTANCE-ASSOCIATED PROTEIN 1"/>
    <property type="match status" value="1"/>
</dbReference>
<keyword evidence="14" id="KW-1185">Reference proteome</keyword>
<keyword evidence="6 10" id="KW-1133">Transmembrane helix</keyword>
<dbReference type="SUPFAM" id="SSF52540">
    <property type="entry name" value="P-loop containing nucleoside triphosphate hydrolases"/>
    <property type="match status" value="1"/>
</dbReference>
<sequence>MESNVSLEALAGLDAFCGDKFWDDSIWKRSYPTLTRCFRHTALVWIPCVFLFCISPILTAQITHGRGMPLPWTRRLTVKMMLAVLLASDSLFLLATSLMKAATGRIPFAVEFVYPLMLFLAMTLHAAFIYGCRRCGKLTSGGLFLSWMLFTVCGLPEMMYWIHVTWNLKSYRGTSLPQWFAHIIWWPMCLAELILHCFADSPSLFTKIIDKEKVSSPEVLSSFINRLTMWWFNDICRTGVRKPLEPSDLYALNDGDSSAVLVPKWSKLWERKLNEYNYRRSQISHSQATRDPREARVNPDTPLLMDVDEENPSGENGHEPNTSSASGVKPPSIICCLFVLFKWEIITAMLTKAASDLLQFCNPLLLRSLIRFTEDPHRPLWEGILLAVTMFTTSELSSLMQSHYFYLMYRVGTRVQTCLTAAVYRKTLRLSNAARRTKTVGEIVNLMSIDIDRFQQISPQTMQYWSNPLQIGLALFFLWHQIGISVLSGVAVMMTLFPINFLITMLIRKCQVQQMWYKDERTKMVNEVLNGIKVIKLYAWEPPMEKVINGLREKELALIRRAALLRTLSDMFNSASPFLVALSTFATFIMLDPKNVLTPEIAFVSLTLFNQLRTPMSQVAEIITQTVQVVVSNRRLTEFLISDELSPFCVDNGARDNDEVIKASDSSLAWDKTEMGATLHNIDLSVKKGQLVTVVGRVGHGKSSLLQALLGEMDKLHGYIGLTGRVSYVPQQPWMQNQTIRQNITFGKKFDEYFYNRVLDACALYPDLQMLPLGDMTEIGEKGINLSGGQKARISLARAVYQNHDVYLLDDPMSAVDSHVGAQLFSAVIGPEGMLRNKTRILVTNELAFLKHSDHILIMKNGMVEHQGTYQELMQSGALGPLLEECEKEEERRRKQEAEESDLEEVYDELSEYEDTVTESPIIDMLPGVKHYGALVEDQRCQGQESDVQLLLELSRPRKLTSVQTFGAERTVLARLSE</sequence>
<accession>A0A016UIQ7</accession>
<keyword evidence="4" id="KW-0547">Nucleotide-binding</keyword>
<feature type="transmembrane region" description="Helical" evidence="10">
    <location>
        <begin position="81"/>
        <end position="100"/>
    </location>
</feature>
<dbReference type="SMART" id="SM00382">
    <property type="entry name" value="AAA"/>
    <property type="match status" value="1"/>
</dbReference>
<dbReference type="AlphaFoldDB" id="A0A016UIQ7"/>
<evidence type="ECO:0000256" key="7">
    <source>
        <dbReference type="ARBA" id="ARBA00023136"/>
    </source>
</evidence>
<dbReference type="GO" id="GO:0016020">
    <property type="term" value="C:membrane"/>
    <property type="evidence" value="ECO:0007669"/>
    <property type="project" value="UniProtKB-SubCell"/>
</dbReference>
<dbReference type="EMBL" id="JARK01001375">
    <property type="protein sequence ID" value="EYC14727.1"/>
    <property type="molecule type" value="Genomic_DNA"/>
</dbReference>
<dbReference type="InterPro" id="IPR003593">
    <property type="entry name" value="AAA+_ATPase"/>
</dbReference>
<evidence type="ECO:0000259" key="11">
    <source>
        <dbReference type="PROSITE" id="PS50893"/>
    </source>
</evidence>
<evidence type="ECO:0000256" key="5">
    <source>
        <dbReference type="ARBA" id="ARBA00022840"/>
    </source>
</evidence>
<dbReference type="FunFam" id="3.40.50.300:FF:001792">
    <property type="entry name" value="Putative abc transporter"/>
    <property type="match status" value="1"/>
</dbReference>
<evidence type="ECO:0000313" key="14">
    <source>
        <dbReference type="Proteomes" id="UP000024635"/>
    </source>
</evidence>
<evidence type="ECO:0000256" key="2">
    <source>
        <dbReference type="ARBA" id="ARBA00022448"/>
    </source>
</evidence>
<dbReference type="GO" id="GO:0016887">
    <property type="term" value="F:ATP hydrolysis activity"/>
    <property type="evidence" value="ECO:0007669"/>
    <property type="project" value="InterPro"/>
</dbReference>
<dbReference type="Proteomes" id="UP000024635">
    <property type="component" value="Unassembled WGS sequence"/>
</dbReference>
<feature type="transmembrane region" description="Helical" evidence="10">
    <location>
        <begin position="183"/>
        <end position="205"/>
    </location>
</feature>
<dbReference type="InterPro" id="IPR050173">
    <property type="entry name" value="ABC_transporter_C-like"/>
</dbReference>
<feature type="transmembrane region" description="Helical" evidence="10">
    <location>
        <begin position="112"/>
        <end position="131"/>
    </location>
</feature>
<evidence type="ECO:0000256" key="8">
    <source>
        <dbReference type="SAM" id="Coils"/>
    </source>
</evidence>
<evidence type="ECO:0008006" key="15">
    <source>
        <dbReference type="Google" id="ProtNLM"/>
    </source>
</evidence>
<dbReference type="InterPro" id="IPR017871">
    <property type="entry name" value="ABC_transporter-like_CS"/>
</dbReference>
<dbReference type="InterPro" id="IPR036640">
    <property type="entry name" value="ABC1_TM_sf"/>
</dbReference>
<keyword evidence="3 10" id="KW-0812">Transmembrane</keyword>
<dbReference type="FunFam" id="1.20.1560.10:FF:000081">
    <property type="entry name" value="Protein CBG24505"/>
    <property type="match status" value="1"/>
</dbReference>
<dbReference type="PANTHER" id="PTHR24223">
    <property type="entry name" value="ATP-BINDING CASSETTE SUB-FAMILY C"/>
    <property type="match status" value="1"/>
</dbReference>
<dbReference type="OrthoDB" id="6500128at2759"/>
<dbReference type="InterPro" id="IPR027417">
    <property type="entry name" value="P-loop_NTPase"/>
</dbReference>
<keyword evidence="5" id="KW-0067">ATP-binding</keyword>
<feature type="domain" description="ABC transporter" evidence="11">
    <location>
        <begin position="661"/>
        <end position="886"/>
    </location>
</feature>
<dbReference type="GO" id="GO:0140359">
    <property type="term" value="F:ABC-type transporter activity"/>
    <property type="evidence" value="ECO:0007669"/>
    <property type="project" value="InterPro"/>
</dbReference>